<evidence type="ECO:0000256" key="3">
    <source>
        <dbReference type="ARBA" id="ARBA00022737"/>
    </source>
</evidence>
<dbReference type="Pfam" id="PF18962">
    <property type="entry name" value="Por_Secre_tail"/>
    <property type="match status" value="1"/>
</dbReference>
<dbReference type="InterPro" id="IPR047589">
    <property type="entry name" value="DUF11_rpt"/>
</dbReference>
<dbReference type="SUPFAM" id="SSF52047">
    <property type="entry name" value="RNI-like"/>
    <property type="match status" value="2"/>
</dbReference>
<feature type="signal peptide" evidence="4">
    <location>
        <begin position="1"/>
        <end position="19"/>
    </location>
</feature>
<feature type="domain" description="Secretion system C-terminal sorting" evidence="5">
    <location>
        <begin position="952"/>
        <end position="1017"/>
    </location>
</feature>
<comment type="caution">
    <text evidence="7">The sequence shown here is derived from an EMBL/GenBank/DDBJ whole genome shotgun (WGS) entry which is preliminary data.</text>
</comment>
<dbReference type="NCBIfam" id="TIGR01451">
    <property type="entry name" value="B_ant_repeat"/>
    <property type="match status" value="1"/>
</dbReference>
<evidence type="ECO:0000313" key="7">
    <source>
        <dbReference type="EMBL" id="MBA5630490.1"/>
    </source>
</evidence>
<dbReference type="InterPro" id="IPR055353">
    <property type="entry name" value="DUF7619"/>
</dbReference>
<keyword evidence="2 4" id="KW-0732">Signal</keyword>
<keyword evidence="3" id="KW-0677">Repeat</keyword>
<evidence type="ECO:0000256" key="1">
    <source>
        <dbReference type="ARBA" id="ARBA00022614"/>
    </source>
</evidence>
<reference evidence="7 8" key="1">
    <citation type="submission" date="2020-07" db="EMBL/GenBank/DDBJ databases">
        <title>Moheibacter lacus sp. nov., a member of the family Flavobacteriaceae isolated from freshwater lake sediment.</title>
        <authorList>
            <person name="Liu Y."/>
        </authorList>
    </citation>
    <scope>NUCLEOTIDE SEQUENCE [LARGE SCALE GENOMIC DNA]</scope>
    <source>
        <strain evidence="7 8">BDHS18</strain>
    </source>
</reference>
<keyword evidence="8" id="KW-1185">Reference proteome</keyword>
<proteinExistence type="predicted"/>
<sequence length="1018" mass="116927">MKKHLLTAFFLNLFLIAFSQNIVFEDINFKNKLLQSSPTNQIAKDLNGNYFAIDANGNGEISQNEAIQVSYLDVSDSGINSMTGILFFDNLQYLDCSENVLSKLYLYEYSTGDNLYQLKELNTSGNFPLHDLDIRQLHNLEDINVSGNALSNTIINYYKFEGLFTRGKKVNVSNNAFTQIDLNSVELEEFIFDQNPLHTLNIQDNKIQNLYIPTFEDLTSITLNLYEETELEIAVQPIIETLFIESNQNFNGTIELKDQIITDALIIRAFNSNVILDNTGIADFQNIELFANSLVVKNSSVINILNLRNTLLYSLSLENLPNLVNLTLARPAENLDLDAFPSLENLHMEQHVGYAIPEEFEDDYIPMSFDFSEDLFPNLKSLEVFAFDLISDLYIHDLNSLEYINVNIGYFDCENVVIQNLPSLEVLLISGVNRLNMNDENQLIIQNFPQLNSLDILLKNPNGNDVDDFIFFNLPSLSNVIIDFYEVTSHSVKTIDFSGAPSLISLKLFELRSAGIDFLNLKNGNEQMEYINILHTGISHICVDSEFERDYIDQNYDVPTVEFTYDCPFHSGGYFNKTEGLLKIDVNQNNCINSNVFANGYRIDNFANSINLKSFTNSFGYYNFFNQYLNEEITIQPQSNDYFQISPPTQTVNYSEYGNISNFDFCLKPIGIHNDLDIVIIPIDDPRPGFDVSYKILYKNKGNTTLSGDVKLQFQDDFMEFISSNPNFDNQSFGQLTWNYTDLHPFESREILVKFNFNTPTDPNFPLNNGDWISFNTTISPFDDDETENDNFYSLRQEVINSFDPNDKICLEGEIIAPEQVGEYVYYKIRFENTGTADAVNIVVKDIIDLNKLDMNSFTPVTASHSFETRIKNENIVEFIFENINLPFDDTNNDGYVVFKIKTLDTLELNDVFTNQAEIYFDYNSPIITNNYETTVSDEMNLSDVEINEFIIYPNPIKDSFQISSKEKIQKVEIFDSLGRIIKRFTSKESYSIRELSTGIYFVRIYFNYSFVTKKIIK</sequence>
<evidence type="ECO:0000313" key="8">
    <source>
        <dbReference type="Proteomes" id="UP000552241"/>
    </source>
</evidence>
<evidence type="ECO:0000256" key="4">
    <source>
        <dbReference type="SAM" id="SignalP"/>
    </source>
</evidence>
<evidence type="ECO:0000256" key="2">
    <source>
        <dbReference type="ARBA" id="ARBA00022729"/>
    </source>
</evidence>
<keyword evidence="1" id="KW-0433">Leucine-rich repeat</keyword>
<dbReference type="InterPro" id="IPR032675">
    <property type="entry name" value="LRR_dom_sf"/>
</dbReference>
<gene>
    <name evidence="7" type="ORF">HU137_11960</name>
</gene>
<feature type="domain" description="DUF7619" evidence="6">
    <location>
        <begin position="804"/>
        <end position="935"/>
    </location>
</feature>
<dbReference type="Gene3D" id="3.80.10.10">
    <property type="entry name" value="Ribonuclease Inhibitor"/>
    <property type="match status" value="2"/>
</dbReference>
<protein>
    <submittedName>
        <fullName evidence="7">T9SS type A sorting domain-containing protein</fullName>
    </submittedName>
</protein>
<dbReference type="NCBIfam" id="TIGR04183">
    <property type="entry name" value="Por_Secre_tail"/>
    <property type="match status" value="1"/>
</dbReference>
<dbReference type="InterPro" id="IPR026444">
    <property type="entry name" value="Secre_tail"/>
</dbReference>
<dbReference type="AlphaFoldDB" id="A0A838ZU20"/>
<feature type="chain" id="PRO_5032916940" evidence="4">
    <location>
        <begin position="20"/>
        <end position="1018"/>
    </location>
</feature>
<dbReference type="Pfam" id="PF24595">
    <property type="entry name" value="DUF7619"/>
    <property type="match status" value="1"/>
</dbReference>
<dbReference type="EMBL" id="JACDZE010000004">
    <property type="protein sequence ID" value="MBA5630490.1"/>
    <property type="molecule type" value="Genomic_DNA"/>
</dbReference>
<accession>A0A838ZU20</accession>
<evidence type="ECO:0000259" key="6">
    <source>
        <dbReference type="Pfam" id="PF24595"/>
    </source>
</evidence>
<dbReference type="Proteomes" id="UP000552241">
    <property type="component" value="Unassembled WGS sequence"/>
</dbReference>
<name>A0A838ZU20_9FLAO</name>
<evidence type="ECO:0000259" key="5">
    <source>
        <dbReference type="Pfam" id="PF18962"/>
    </source>
</evidence>
<organism evidence="7 8">
    <name type="scientific">Moheibacter lacus</name>
    <dbReference type="NCBI Taxonomy" id="2745851"/>
    <lineage>
        <taxon>Bacteria</taxon>
        <taxon>Pseudomonadati</taxon>
        <taxon>Bacteroidota</taxon>
        <taxon>Flavobacteriia</taxon>
        <taxon>Flavobacteriales</taxon>
        <taxon>Weeksellaceae</taxon>
        <taxon>Moheibacter</taxon>
    </lineage>
</organism>
<dbReference type="PANTHER" id="PTHR24366">
    <property type="entry name" value="IG(IMMUNOGLOBULIN) AND LRR(LEUCINE RICH REPEAT) DOMAINS"/>
    <property type="match status" value="1"/>
</dbReference>
<dbReference type="RefSeq" id="WP_182044083.1">
    <property type="nucleotide sequence ID" value="NZ_JACDZE010000004.1"/>
</dbReference>